<comment type="caution">
    <text evidence="1">The sequence shown here is derived from an EMBL/GenBank/DDBJ whole genome shotgun (WGS) entry which is preliminary data.</text>
</comment>
<keyword evidence="2" id="KW-1185">Reference proteome</keyword>
<name>A0AAU9LWE9_9ASTR</name>
<organism evidence="1 2">
    <name type="scientific">Lactuca virosa</name>
    <dbReference type="NCBI Taxonomy" id="75947"/>
    <lineage>
        <taxon>Eukaryota</taxon>
        <taxon>Viridiplantae</taxon>
        <taxon>Streptophyta</taxon>
        <taxon>Embryophyta</taxon>
        <taxon>Tracheophyta</taxon>
        <taxon>Spermatophyta</taxon>
        <taxon>Magnoliopsida</taxon>
        <taxon>eudicotyledons</taxon>
        <taxon>Gunneridae</taxon>
        <taxon>Pentapetalae</taxon>
        <taxon>asterids</taxon>
        <taxon>campanulids</taxon>
        <taxon>Asterales</taxon>
        <taxon>Asteraceae</taxon>
        <taxon>Cichorioideae</taxon>
        <taxon>Cichorieae</taxon>
        <taxon>Lactucinae</taxon>
        <taxon>Lactuca</taxon>
    </lineage>
</organism>
<proteinExistence type="predicted"/>
<accession>A0AAU9LWE9</accession>
<evidence type="ECO:0000313" key="1">
    <source>
        <dbReference type="EMBL" id="CAH1416763.1"/>
    </source>
</evidence>
<dbReference type="EMBL" id="CAKMRJ010000002">
    <property type="protein sequence ID" value="CAH1416763.1"/>
    <property type="molecule type" value="Genomic_DNA"/>
</dbReference>
<dbReference type="AlphaFoldDB" id="A0AAU9LWE9"/>
<gene>
    <name evidence="1" type="ORF">LVIROSA_LOCUS4508</name>
</gene>
<evidence type="ECO:0000313" key="2">
    <source>
        <dbReference type="Proteomes" id="UP001157418"/>
    </source>
</evidence>
<sequence length="120" mass="14178">MPKPIKMEEIQSTKHIFLKESRSLDQMLLMNTVQILSEELEIWIRWIWKMLRHGMKGRISSIFEVDSISHFLQIRLNLKWILMGLRKSHGDFKILIYPTFPTLPSGEKDELSALGINQTR</sequence>
<reference evidence="1 2" key="1">
    <citation type="submission" date="2022-01" db="EMBL/GenBank/DDBJ databases">
        <authorList>
            <person name="Xiong W."/>
            <person name="Schranz E."/>
        </authorList>
    </citation>
    <scope>NUCLEOTIDE SEQUENCE [LARGE SCALE GENOMIC DNA]</scope>
</reference>
<protein>
    <submittedName>
        <fullName evidence="1">Uncharacterized protein</fullName>
    </submittedName>
</protein>
<dbReference type="Proteomes" id="UP001157418">
    <property type="component" value="Unassembled WGS sequence"/>
</dbReference>